<protein>
    <recommendedName>
        <fullName evidence="2">FtsX extracellular domain-containing protein</fullName>
    </recommendedName>
</protein>
<accession>A0ABP8UHI4</accession>
<feature type="domain" description="FtsX extracellular" evidence="2">
    <location>
        <begin position="85"/>
        <end position="186"/>
    </location>
</feature>
<comment type="caution">
    <text evidence="3">The sequence shown here is derived from an EMBL/GenBank/DDBJ whole genome shotgun (WGS) entry which is preliminary data.</text>
</comment>
<evidence type="ECO:0000259" key="2">
    <source>
        <dbReference type="Pfam" id="PF18075"/>
    </source>
</evidence>
<sequence length="191" mass="20912">MRSLEERIRDAYSMADGWGPAVPPPLRRRSVRHHRLRFAAPLAAAAGVTAVVFLATGLPHRAPDPTVPLSVGPAAEALRPSEKNQVWIYLCSRISANPSCHRQGATRAQRGAIDDALKKMPQVRRIERVTAEQAYAEVKKKFAGTKIADTIRPGDIPDSFRVTLRRPTDVRAILAALSNRPGVDQIVTGSR</sequence>
<dbReference type="EMBL" id="BAABHK010000008">
    <property type="protein sequence ID" value="GAA4630607.1"/>
    <property type="molecule type" value="Genomic_DNA"/>
</dbReference>
<proteinExistence type="predicted"/>
<dbReference type="Pfam" id="PF18075">
    <property type="entry name" value="FtsX_ECD"/>
    <property type="match status" value="1"/>
</dbReference>
<dbReference type="RefSeq" id="WP_345434112.1">
    <property type="nucleotide sequence ID" value="NZ_BAABHK010000008.1"/>
</dbReference>
<organism evidence="3 4">
    <name type="scientific">Actinoallomurus vinaceus</name>
    <dbReference type="NCBI Taxonomy" id="1080074"/>
    <lineage>
        <taxon>Bacteria</taxon>
        <taxon>Bacillati</taxon>
        <taxon>Actinomycetota</taxon>
        <taxon>Actinomycetes</taxon>
        <taxon>Streptosporangiales</taxon>
        <taxon>Thermomonosporaceae</taxon>
        <taxon>Actinoallomurus</taxon>
    </lineage>
</organism>
<name>A0ABP8UHI4_9ACTN</name>
<keyword evidence="1" id="KW-0812">Transmembrane</keyword>
<dbReference type="InterPro" id="IPR040690">
    <property type="entry name" value="FtsX_ECD"/>
</dbReference>
<evidence type="ECO:0000256" key="1">
    <source>
        <dbReference type="SAM" id="Phobius"/>
    </source>
</evidence>
<reference evidence="4" key="1">
    <citation type="journal article" date="2019" name="Int. J. Syst. Evol. Microbiol.">
        <title>The Global Catalogue of Microorganisms (GCM) 10K type strain sequencing project: providing services to taxonomists for standard genome sequencing and annotation.</title>
        <authorList>
            <consortium name="The Broad Institute Genomics Platform"/>
            <consortium name="The Broad Institute Genome Sequencing Center for Infectious Disease"/>
            <person name="Wu L."/>
            <person name="Ma J."/>
        </authorList>
    </citation>
    <scope>NUCLEOTIDE SEQUENCE [LARGE SCALE GENOMIC DNA]</scope>
    <source>
        <strain evidence="4">JCM 17939</strain>
    </source>
</reference>
<keyword evidence="1" id="KW-0472">Membrane</keyword>
<feature type="transmembrane region" description="Helical" evidence="1">
    <location>
        <begin position="36"/>
        <end position="58"/>
    </location>
</feature>
<dbReference type="Proteomes" id="UP001501442">
    <property type="component" value="Unassembled WGS sequence"/>
</dbReference>
<evidence type="ECO:0000313" key="3">
    <source>
        <dbReference type="EMBL" id="GAA4630607.1"/>
    </source>
</evidence>
<keyword evidence="1" id="KW-1133">Transmembrane helix</keyword>
<gene>
    <name evidence="3" type="ORF">GCM10023196_056600</name>
</gene>
<dbReference type="Gene3D" id="3.30.70.3040">
    <property type="match status" value="1"/>
</dbReference>
<keyword evidence="4" id="KW-1185">Reference proteome</keyword>
<evidence type="ECO:0000313" key="4">
    <source>
        <dbReference type="Proteomes" id="UP001501442"/>
    </source>
</evidence>